<organism evidence="2 3">
    <name type="scientific">Vibrio alginolyticus</name>
    <dbReference type="NCBI Taxonomy" id="663"/>
    <lineage>
        <taxon>Bacteria</taxon>
        <taxon>Pseudomonadati</taxon>
        <taxon>Pseudomonadota</taxon>
        <taxon>Gammaproteobacteria</taxon>
        <taxon>Vibrionales</taxon>
        <taxon>Vibrionaceae</taxon>
        <taxon>Vibrio</taxon>
    </lineage>
</organism>
<evidence type="ECO:0000313" key="3">
    <source>
        <dbReference type="Proteomes" id="UP000565155"/>
    </source>
</evidence>
<evidence type="ECO:0000313" key="2">
    <source>
        <dbReference type="EMBL" id="NMR76252.1"/>
    </source>
</evidence>
<dbReference type="AlphaFoldDB" id="A0A7Y0R0D4"/>
<protein>
    <submittedName>
        <fullName evidence="2">Phage portal protein</fullName>
    </submittedName>
</protein>
<dbReference type="Pfam" id="PF05136">
    <property type="entry name" value="Phage_portal_2"/>
    <property type="match status" value="1"/>
</dbReference>
<dbReference type="Proteomes" id="UP000565155">
    <property type="component" value="Unassembled WGS sequence"/>
</dbReference>
<feature type="compositionally biased region" description="Pro residues" evidence="1">
    <location>
        <begin position="498"/>
        <end position="508"/>
    </location>
</feature>
<dbReference type="NCBIfam" id="TIGR01539">
    <property type="entry name" value="portal_lambda"/>
    <property type="match status" value="1"/>
</dbReference>
<gene>
    <name evidence="2" type="ORF">HKB35_21810</name>
</gene>
<comment type="caution">
    <text evidence="2">The sequence shown here is derived from an EMBL/GenBank/DDBJ whole genome shotgun (WGS) entry which is preliminary data.</text>
</comment>
<feature type="region of interest" description="Disordered" evidence="1">
    <location>
        <begin position="474"/>
        <end position="508"/>
    </location>
</feature>
<dbReference type="GO" id="GO:0019068">
    <property type="term" value="P:virion assembly"/>
    <property type="evidence" value="ECO:0007669"/>
    <property type="project" value="InterPro"/>
</dbReference>
<name>A0A7Y0R0D4_VIBAL</name>
<dbReference type="EMBL" id="JABCMA010000039">
    <property type="protein sequence ID" value="NMR76252.1"/>
    <property type="molecule type" value="Genomic_DNA"/>
</dbReference>
<evidence type="ECO:0000256" key="1">
    <source>
        <dbReference type="SAM" id="MobiDB-lite"/>
    </source>
</evidence>
<sequence>MSWIEKMISPFSPTWALKRVKDRQELNARFSVMGYEAAKQDRLHNAKRQPQSANQSVAIGGVSLREQARKLDEDHDLVIGVLDKLEERVVGANGIMVEPQPRDTNGEVLDAFAKEIRRRWAAWSLRPEVTGTYTRPELERMLLRTAFRDGEVFTQLVRGSVPGLNHPNPNGTPFSLEALEPDFVPFHMNEVAKRIIQGIEVNQWRQPKAFHVFYDHPSDSFGITAKTKRVPKENMLHLAHRKRLHQLRGVSLFHGTLKRLGDLKDYEESERVAARIAAALAFYIKKGTPDLYVAPQGQSAPRQIPFSPGVCFDDLQAGEEVGMIESNRPNTHLAEFRNGQLRMVASGTRGSYSSIARDYNGTYSAQRQELVEGWEGFAVFQQWFVSQQSRPVFRAWLEMELLRTTDPMDIPTNLDRRTLYDAVYLAPVMPWIDPKKETDAWKERIKGGNATEAMWVRASGHNPEEVKRARVKEIEENRKQGLVFDTDPSNNQGAQPNEPQPPQPDDDA</sequence>
<dbReference type="InterPro" id="IPR006429">
    <property type="entry name" value="Phage_lambda_portal"/>
</dbReference>
<dbReference type="GO" id="GO:0005198">
    <property type="term" value="F:structural molecule activity"/>
    <property type="evidence" value="ECO:0007669"/>
    <property type="project" value="InterPro"/>
</dbReference>
<accession>A0A7Y0R0D4</accession>
<proteinExistence type="predicted"/>
<dbReference type="RefSeq" id="WP_169629113.1">
    <property type="nucleotide sequence ID" value="NZ_JABCMA010000039.1"/>
</dbReference>
<reference evidence="2 3" key="1">
    <citation type="submission" date="2020-04" db="EMBL/GenBank/DDBJ databases">
        <title>Whole-genome sequencing of Vibrio spp. from China reveals different genetic environments of blaCTX-M-14 among diverse lineages.</title>
        <authorList>
            <person name="Zheng Z."/>
            <person name="Ye L."/>
            <person name="Chen S."/>
        </authorList>
    </citation>
    <scope>NUCLEOTIDE SEQUENCE [LARGE SCALE GENOMIC DNA]</scope>
    <source>
        <strain evidence="2 3">Vb1636</strain>
    </source>
</reference>